<feature type="non-terminal residue" evidence="2">
    <location>
        <position position="398"/>
    </location>
</feature>
<reference evidence="3" key="1">
    <citation type="journal article" date="2019" name="Int. J. Syst. Evol. Microbiol.">
        <title>The Global Catalogue of Microorganisms (GCM) 10K type strain sequencing project: providing services to taxonomists for standard genome sequencing and annotation.</title>
        <authorList>
            <consortium name="The Broad Institute Genomics Platform"/>
            <consortium name="The Broad Institute Genome Sequencing Center for Infectious Disease"/>
            <person name="Wu L."/>
            <person name="Ma J."/>
        </authorList>
    </citation>
    <scope>NUCLEOTIDE SEQUENCE [LARGE SCALE GENOMIC DNA]</scope>
    <source>
        <strain evidence="3">CGMCC 1.13574</strain>
    </source>
</reference>
<keyword evidence="3" id="KW-1185">Reference proteome</keyword>
<dbReference type="Pfam" id="PF13884">
    <property type="entry name" value="Peptidase_S74"/>
    <property type="match status" value="1"/>
</dbReference>
<gene>
    <name evidence="2" type="ORF">ACFO3Q_16770</name>
</gene>
<dbReference type="InterPro" id="IPR030392">
    <property type="entry name" value="S74_ICA"/>
</dbReference>
<feature type="domain" description="Peptidase S74" evidence="1">
    <location>
        <begin position="302"/>
        <end position="398"/>
    </location>
</feature>
<evidence type="ECO:0000259" key="1">
    <source>
        <dbReference type="PROSITE" id="PS51688"/>
    </source>
</evidence>
<name>A0ABV9NN73_9GAMM</name>
<dbReference type="RefSeq" id="WP_377006055.1">
    <property type="nucleotide sequence ID" value="NZ_JBHSGG010000059.1"/>
</dbReference>
<dbReference type="PROSITE" id="PS51688">
    <property type="entry name" value="ICA"/>
    <property type="match status" value="1"/>
</dbReference>
<dbReference type="CDD" id="cd10144">
    <property type="entry name" value="Peptidase_S74_CIMCD"/>
    <property type="match status" value="1"/>
</dbReference>
<dbReference type="Proteomes" id="UP001595892">
    <property type="component" value="Unassembled WGS sequence"/>
</dbReference>
<comment type="caution">
    <text evidence="2">The sequence shown here is derived from an EMBL/GenBank/DDBJ whole genome shotgun (WGS) entry which is preliminary data.</text>
</comment>
<evidence type="ECO:0000313" key="3">
    <source>
        <dbReference type="Proteomes" id="UP001595892"/>
    </source>
</evidence>
<dbReference type="InterPro" id="IPR036388">
    <property type="entry name" value="WH-like_DNA-bd_sf"/>
</dbReference>
<proteinExistence type="predicted"/>
<protein>
    <submittedName>
        <fullName evidence="2">Tail fiber domain-containing protein</fullName>
    </submittedName>
</protein>
<evidence type="ECO:0000313" key="2">
    <source>
        <dbReference type="EMBL" id="MFC4729822.1"/>
    </source>
</evidence>
<accession>A0ABV9NN73</accession>
<organism evidence="2 3">
    <name type="scientific">Coralloluteibacterium thermophilum</name>
    <dbReference type="NCBI Taxonomy" id="2707049"/>
    <lineage>
        <taxon>Bacteria</taxon>
        <taxon>Pseudomonadati</taxon>
        <taxon>Pseudomonadota</taxon>
        <taxon>Gammaproteobacteria</taxon>
        <taxon>Lysobacterales</taxon>
        <taxon>Lysobacteraceae</taxon>
        <taxon>Coralloluteibacterium</taxon>
    </lineage>
</organism>
<dbReference type="Gene3D" id="1.10.10.10">
    <property type="entry name" value="Winged helix-like DNA-binding domain superfamily/Winged helix DNA-binding domain"/>
    <property type="match status" value="1"/>
</dbReference>
<feature type="non-terminal residue" evidence="2">
    <location>
        <position position="1"/>
    </location>
</feature>
<sequence>FDEKGRRIAERVPTTDDLAEGAAHLYYTDERARVVVDAGIEAHVEQENPHPQYALSADLGTAAGADVGDFATAEQGDLADSALQPGANISDLTNDAGYVDAAGAADAAPLQSIVAGANVSVDTTDPRNPVISAAGGGAGAVSTVNGVGPDAGGNVQLSAANVGADPAGSAAAALAAANSHADAGLAGKGGLASSNAWTGNNEFRGNVLSSSTSSVAYVLYRTNAEVNCSMEYRTTGQSVFTGVGAAGVFTVGSAANLSAANFSYLRAGPTFISPGPDNTQTAGLANARYTQIYAVTGSINTSDAREKTTPRHMTDVETAAAVELAGLPCIFQWLHAIAEKGEDDARLHAGPTVQAVIAVMQAHGLDPYRYGFVCYDAWDEQHEIREEWPDEYDDEGNL</sequence>
<dbReference type="EMBL" id="JBHSGG010000059">
    <property type="protein sequence ID" value="MFC4729822.1"/>
    <property type="molecule type" value="Genomic_DNA"/>
</dbReference>